<dbReference type="STRING" id="29533.SAMN05444387_2178"/>
<feature type="transmembrane region" description="Helical" evidence="1">
    <location>
        <begin position="147"/>
        <end position="165"/>
    </location>
</feature>
<feature type="transmembrane region" description="Helical" evidence="1">
    <location>
        <begin position="573"/>
        <end position="590"/>
    </location>
</feature>
<name>A0A502ERY8_9FLAO</name>
<feature type="transmembrane region" description="Helical" evidence="1">
    <location>
        <begin position="596"/>
        <end position="615"/>
    </location>
</feature>
<feature type="transmembrane region" description="Helical" evidence="1">
    <location>
        <begin position="627"/>
        <end position="647"/>
    </location>
</feature>
<dbReference type="OrthoDB" id="9807602at2"/>
<proteinExistence type="predicted"/>
<feature type="transmembrane region" description="Helical" evidence="1">
    <location>
        <begin position="220"/>
        <end position="246"/>
    </location>
</feature>
<comment type="caution">
    <text evidence="2">The sequence shown here is derived from an EMBL/GenBank/DDBJ whole genome shotgun (WGS) entry which is preliminary data.</text>
</comment>
<dbReference type="InterPro" id="IPR021280">
    <property type="entry name" value="TMEM260-like"/>
</dbReference>
<dbReference type="InterPro" id="IPR052724">
    <property type="entry name" value="GT117_domain-containing"/>
</dbReference>
<dbReference type="AlphaFoldDB" id="A0A502ERY8"/>
<organism evidence="2 3">
    <name type="scientific">Flavobacterium pectinovorum</name>
    <dbReference type="NCBI Taxonomy" id="29533"/>
    <lineage>
        <taxon>Bacteria</taxon>
        <taxon>Pseudomonadati</taxon>
        <taxon>Bacteroidota</taxon>
        <taxon>Flavobacteriia</taxon>
        <taxon>Flavobacteriales</taxon>
        <taxon>Flavobacteriaceae</taxon>
        <taxon>Flavobacterium</taxon>
    </lineage>
</organism>
<dbReference type="RefSeq" id="WP_140507759.1">
    <property type="nucleotide sequence ID" value="NZ_RCZH01000008.1"/>
</dbReference>
<keyword evidence="1" id="KW-0472">Membrane</keyword>
<dbReference type="Pfam" id="PF11028">
    <property type="entry name" value="TMEM260-like"/>
    <property type="match status" value="1"/>
</dbReference>
<dbReference type="PANTHER" id="PTHR16214:SF3">
    <property type="entry name" value="TRANSMEMBRANE PROTEIN 260"/>
    <property type="match status" value="1"/>
</dbReference>
<dbReference type="EMBL" id="RCZH01000008">
    <property type="protein sequence ID" value="TPG39236.1"/>
    <property type="molecule type" value="Genomic_DNA"/>
</dbReference>
<feature type="transmembrane region" description="Helical" evidence="1">
    <location>
        <begin position="258"/>
        <end position="277"/>
    </location>
</feature>
<feature type="transmembrane region" description="Helical" evidence="1">
    <location>
        <begin position="12"/>
        <end position="29"/>
    </location>
</feature>
<feature type="transmembrane region" description="Helical" evidence="1">
    <location>
        <begin position="289"/>
        <end position="310"/>
    </location>
</feature>
<keyword evidence="1" id="KW-0812">Transmembrane</keyword>
<dbReference type="Proteomes" id="UP000319700">
    <property type="component" value="Unassembled WGS sequence"/>
</dbReference>
<reference evidence="2 3" key="1">
    <citation type="journal article" date="2019" name="Environ. Microbiol.">
        <title>Species interactions and distinct microbial communities in high Arctic permafrost affected cryosols are associated with the CH4 and CO2 gas fluxes.</title>
        <authorList>
            <person name="Altshuler I."/>
            <person name="Hamel J."/>
            <person name="Turney S."/>
            <person name="Magnuson E."/>
            <person name="Levesque R."/>
            <person name="Greer C."/>
            <person name="Whyte L.G."/>
        </authorList>
    </citation>
    <scope>NUCLEOTIDE SEQUENCE [LARGE SCALE GENOMIC DNA]</scope>
    <source>
        <strain evidence="2 3">42</strain>
    </source>
</reference>
<evidence type="ECO:0000256" key="1">
    <source>
        <dbReference type="SAM" id="Phobius"/>
    </source>
</evidence>
<evidence type="ECO:0000313" key="3">
    <source>
        <dbReference type="Proteomes" id="UP000319700"/>
    </source>
</evidence>
<keyword evidence="3" id="KW-1185">Reference proteome</keyword>
<feature type="transmembrane region" description="Helical" evidence="1">
    <location>
        <begin position="659"/>
        <end position="677"/>
    </location>
</feature>
<evidence type="ECO:0000313" key="2">
    <source>
        <dbReference type="EMBL" id="TPG39236.1"/>
    </source>
</evidence>
<sequence length="1092" mass="125914">MAQFNFNKWNTIIGWFAFAIALITYTLTVEPTMSFWDCGEYIATAAKLEVGHPPGAPLFQMMGAFFAMFAIDNQHIAVMVNMMSVFSSAFTILFMFWSSSMILKKIVARFAEIDQNNSIAILGASFVGALAFTFSDSFWFNAVEAEVYAMASLLIALLFWLGLRWEQDMDKPKGNKWLLLISLVVGLSFGVHFMALLTIPSIGFLYYFKHYEKVTIKNFIIANLVVVGILLFIFILLLPLTMALFGKTEIFMVNSMGLPFNSGTIFVALLFIAFFYFGLKLTKQKGLIFYNTIILCILFIFIGFSTWMMLPVRANANTVINENKPSDATEVLAYYNREQYGVNPLFYGPQYTEVFAGLDAKNPYSDKKPNYERDYKTGKYIITNNYKNADQNSDDNQKTILPRMWSTETGHIQNYISFTNPPNFKIDPNHNYDDDLGKYGIDASQLSEEEYNKATAQLRNEVDKTVSEFRKAFSQKQIDNEGYVKFLKSYGEYLIIEKPTATDNFSFMFEYQFGYMYWRYLMWNFVGRQNDVQGKYDNLDGNWISGIKALDSVHLGSQDNLPSDVLNNKGRNVYFFLPFILGLIGIMYHANKDLKSFYVLLALFLFTGIALKIYLNERPFEPRERDYALVGSFYVFAIWIGFGVYSLYESLQKYIAPKIAGPAIIAVSLLAAPILMASQNWDDHDRSERYTAVAMAKAYLNSCDKDAILFTIGDNDTFPLWYAQEIEKIRTDVKIVNTSLFMTDWYIDQMKAKSYESEALPISFTHDEYVGDKLDYVAYIQKVETRWDIKDLMSFIKNPKSTVGLQNGQTIHFYPTNKIRVNIDKNTIIKNKVVDPKYNDSIVPYIDIDIKGNALYKNRLMMLDILANNNWKRPIYFSGGAFDDEDYLWLKNYLQLDGMVYKLVPIKNVPSKDGGPMDMGQIDADKMYNIVMKWDWGNSNGNIYHDPETRRNSITYRTNLSRLMDQLIAEGKIDKAKNVINLAITKMPLDKFGYYSLVEPFTNGYYKVGETAKAHDLLNQLVQKYRENLNYYATLTPGDQTDLAMDIITDIERYRSLLEVMKKNNDKAFYEKQKVTFNTYVNVFERFGREKE</sequence>
<feature type="transmembrane region" description="Helical" evidence="1">
    <location>
        <begin position="118"/>
        <end position="135"/>
    </location>
</feature>
<gene>
    <name evidence="2" type="ORF">EAH81_13390</name>
</gene>
<keyword evidence="1" id="KW-1133">Transmembrane helix</keyword>
<protein>
    <submittedName>
        <fullName evidence="2">DUF2723 domain-containing protein</fullName>
    </submittedName>
</protein>
<accession>A0A502ERY8</accession>
<feature type="transmembrane region" description="Helical" evidence="1">
    <location>
        <begin position="76"/>
        <end position="97"/>
    </location>
</feature>
<dbReference type="PANTHER" id="PTHR16214">
    <property type="entry name" value="TRANSMEMBRANE PROTEIN 260"/>
    <property type="match status" value="1"/>
</dbReference>
<feature type="transmembrane region" description="Helical" evidence="1">
    <location>
        <begin position="177"/>
        <end position="208"/>
    </location>
</feature>